<name>A0A6B8TFK5_9CORY</name>
<gene>
    <name evidence="2" type="ORF">FOB82_04760</name>
</gene>
<dbReference type="RefSeq" id="WP_155868388.1">
    <property type="nucleotide sequence ID" value="NZ_CP046322.1"/>
</dbReference>
<organism evidence="2 3">
    <name type="scientific">Corynebacterium xerosis</name>
    <dbReference type="NCBI Taxonomy" id="1725"/>
    <lineage>
        <taxon>Bacteria</taxon>
        <taxon>Bacillati</taxon>
        <taxon>Actinomycetota</taxon>
        <taxon>Actinomycetes</taxon>
        <taxon>Mycobacteriales</taxon>
        <taxon>Corynebacteriaceae</taxon>
        <taxon>Corynebacterium</taxon>
    </lineage>
</organism>
<feature type="transmembrane region" description="Helical" evidence="1">
    <location>
        <begin position="353"/>
        <end position="377"/>
    </location>
</feature>
<keyword evidence="1" id="KW-0812">Transmembrane</keyword>
<dbReference type="InterPro" id="IPR021424">
    <property type="entry name" value="PorA"/>
</dbReference>
<dbReference type="Pfam" id="PF11271">
    <property type="entry name" value="PorA"/>
    <property type="match status" value="1"/>
</dbReference>
<feature type="transmembrane region" description="Helical" evidence="1">
    <location>
        <begin position="6"/>
        <end position="29"/>
    </location>
</feature>
<evidence type="ECO:0000313" key="3">
    <source>
        <dbReference type="Proteomes" id="UP000426857"/>
    </source>
</evidence>
<keyword evidence="1" id="KW-1133">Transmembrane helix</keyword>
<evidence type="ECO:0000256" key="1">
    <source>
        <dbReference type="SAM" id="Phobius"/>
    </source>
</evidence>
<evidence type="ECO:0000313" key="2">
    <source>
        <dbReference type="EMBL" id="QGS34364.1"/>
    </source>
</evidence>
<dbReference type="EMBL" id="CP046322">
    <property type="protein sequence ID" value="QGS34364.1"/>
    <property type="molecule type" value="Genomic_DNA"/>
</dbReference>
<accession>A0A6B8TFK5</accession>
<keyword evidence="1" id="KW-0472">Membrane</keyword>
<dbReference type="AlphaFoldDB" id="A0A6B8TFK5"/>
<protein>
    <submittedName>
        <fullName evidence="2">DUF3068 domain-containing protein</fullName>
    </submittedName>
</protein>
<proteinExistence type="predicted"/>
<dbReference type="Proteomes" id="UP000426857">
    <property type="component" value="Chromosome"/>
</dbReference>
<dbReference type="KEGG" id="cxe:FOB82_04760"/>
<reference evidence="2 3" key="1">
    <citation type="submission" date="2019-11" db="EMBL/GenBank/DDBJ databases">
        <title>FDA dAtabase for Regulatory Grade micrObial Sequences (FDA-ARGOS): Supporting development and validation of Infectious Disease Dx tests.</title>
        <authorList>
            <person name="Kerrigan L."/>
            <person name="Long C."/>
            <person name="Tallon L."/>
            <person name="Sadzewicz L."/>
            <person name="Vavikolanu K."/>
            <person name="Mehta A."/>
            <person name="Aluvathingal J."/>
            <person name="Nadendla S."/>
            <person name="Yan Y."/>
            <person name="Sichtig H."/>
        </authorList>
    </citation>
    <scope>NUCLEOTIDE SEQUENCE [LARGE SCALE GENOMIC DNA]</scope>
    <source>
        <strain evidence="2 3">FDAARGOS_674</strain>
    </source>
</reference>
<sequence>MAKKTFAHLAIIIGAALIVIAVLLPTFLVPRLKVIPLDTVSTTVTEVREGSLLDSGALASGEAVETRKDDPRCEAEGENPDLPIHCFIADVPLKSSRHVRTEEPSDEKRVTLEAGTVILREDREEPRNLINATVDRITLDRTNAFPVDEPISSISAAAPAQEGADEPVQFTRPGIQYQFPFDAEKKSYPYFDAIGLDLFEIDFIEEEEQDGETVYKYSMTVPPQNLYENTLAHATRDGRELTKADESTLASLRLAFPAEKWGLEGDDEVEMDRYYTTTRTVRVEPTTGMIVNGTEEIYQFYARDDAEAEEMVTEEGRAKEAEERNRTALDFSGQWSEETKKNQMAKAKDSKSALTIAGTVVPWVLGIIGLILVLLGIRTHRRS</sequence>